<dbReference type="PROSITE" id="PS51257">
    <property type="entry name" value="PROKAR_LIPOPROTEIN"/>
    <property type="match status" value="1"/>
</dbReference>
<evidence type="ECO:0000256" key="4">
    <source>
        <dbReference type="ARBA" id="ARBA00022827"/>
    </source>
</evidence>
<dbReference type="Proteomes" id="UP001597114">
    <property type="component" value="Unassembled WGS sequence"/>
</dbReference>
<gene>
    <name evidence="7" type="ORF">ACFSJD_39135</name>
</gene>
<dbReference type="RefSeq" id="WP_344722901.1">
    <property type="nucleotide sequence ID" value="NZ_BAAAUS010000016.1"/>
</dbReference>
<dbReference type="PROSITE" id="PS00623">
    <property type="entry name" value="GMC_OXRED_1"/>
    <property type="match status" value="1"/>
</dbReference>
<evidence type="ECO:0000256" key="2">
    <source>
        <dbReference type="ARBA" id="ARBA00010790"/>
    </source>
</evidence>
<dbReference type="PANTHER" id="PTHR11552">
    <property type="entry name" value="GLUCOSE-METHANOL-CHOLINE GMC OXIDOREDUCTASE"/>
    <property type="match status" value="1"/>
</dbReference>
<dbReference type="Gene3D" id="3.50.50.60">
    <property type="entry name" value="FAD/NAD(P)-binding domain"/>
    <property type="match status" value="1"/>
</dbReference>
<dbReference type="Pfam" id="PF05199">
    <property type="entry name" value="GMC_oxred_C"/>
    <property type="match status" value="1"/>
</dbReference>
<evidence type="ECO:0000256" key="3">
    <source>
        <dbReference type="ARBA" id="ARBA00022630"/>
    </source>
</evidence>
<feature type="domain" description="Glucose-methanol-choline oxidoreductase N-terminal" evidence="6">
    <location>
        <begin position="85"/>
        <end position="108"/>
    </location>
</feature>
<dbReference type="InterPro" id="IPR036188">
    <property type="entry name" value="FAD/NAD-bd_sf"/>
</dbReference>
<dbReference type="InterPro" id="IPR007867">
    <property type="entry name" value="GMC_OxRtase_C"/>
</dbReference>
<dbReference type="SUPFAM" id="SSF51905">
    <property type="entry name" value="FAD/NAD(P)-binding domain"/>
    <property type="match status" value="1"/>
</dbReference>
<dbReference type="Pfam" id="PF00732">
    <property type="entry name" value="GMC_oxred_N"/>
    <property type="match status" value="1"/>
</dbReference>
<comment type="similarity">
    <text evidence="2 5">Belongs to the GMC oxidoreductase family.</text>
</comment>
<comment type="cofactor">
    <cofactor evidence="1">
        <name>FAD</name>
        <dbReference type="ChEBI" id="CHEBI:57692"/>
    </cofactor>
</comment>
<evidence type="ECO:0000256" key="5">
    <source>
        <dbReference type="RuleBase" id="RU003968"/>
    </source>
</evidence>
<dbReference type="EMBL" id="JBHUCO010000068">
    <property type="protein sequence ID" value="MFD1523552.1"/>
    <property type="molecule type" value="Genomic_DNA"/>
</dbReference>
<accession>A0ABW4F7W7</accession>
<evidence type="ECO:0000259" key="6">
    <source>
        <dbReference type="PROSITE" id="PS00623"/>
    </source>
</evidence>
<dbReference type="PANTHER" id="PTHR11552:SF147">
    <property type="entry name" value="CHOLINE DEHYDROGENASE, MITOCHONDRIAL"/>
    <property type="match status" value="1"/>
</dbReference>
<comment type="caution">
    <text evidence="7">The sequence shown here is derived from an EMBL/GenBank/DDBJ whole genome shotgun (WGS) entry which is preliminary data.</text>
</comment>
<sequence>MNRQWEVPAYDYLVVGAGTAGCVLASRLSENEDTRVLLLEAGGREPSEGMAAPASWFSLLGSSADWATTSVVQDFTGGPHLLSRGRCLGGSSSINGMNFLRGHRSSYDAWEASGATGWQFADLLPYFRRTERAEKRDPQTRGTDGPMTVSVSAERNPVLAACVAAAAQVGHPPADDVSSGLEEGFGWCDNTIVDGARQSVADAYLRPVLDRPNLDVVTDALVHRLRLEGGRCTGVDYSVGNTMISVECSREVVLTAGTIGSAQLLLLSGIGQADHLREVGVDVVHDLPGVGANLHDHPLAMVTYSAKRPVPEIPGNPPSEALGLVRSALALDAPDLQILFVSVPIRPPVLAGPAVGYTIAFSAITPHSRGSLRLTSADATVAPLVDPNYLADDHDVATMIDGLRLAREIGSAACLAPWRGEEVPAGPDAGDLAAVHSYLAASLMPYFHYVGTCRMGVDEMAVVDPQLRVRGIDGLRVADASVMPSIVSANTNATVCAIAERAVDLITGAE</sequence>
<keyword evidence="8" id="KW-1185">Reference proteome</keyword>
<name>A0ABW4F7W7_9PSEU</name>
<reference evidence="8" key="1">
    <citation type="journal article" date="2019" name="Int. J. Syst. Evol. Microbiol.">
        <title>The Global Catalogue of Microorganisms (GCM) 10K type strain sequencing project: providing services to taxonomists for standard genome sequencing and annotation.</title>
        <authorList>
            <consortium name="The Broad Institute Genomics Platform"/>
            <consortium name="The Broad Institute Genome Sequencing Center for Infectious Disease"/>
            <person name="Wu L."/>
            <person name="Ma J."/>
        </authorList>
    </citation>
    <scope>NUCLEOTIDE SEQUENCE [LARGE SCALE GENOMIC DNA]</scope>
    <source>
        <strain evidence="8">CCM 7043</strain>
    </source>
</reference>
<proteinExistence type="inferred from homology"/>
<organism evidence="7 8">
    <name type="scientific">Pseudonocardia yunnanensis</name>
    <dbReference type="NCBI Taxonomy" id="58107"/>
    <lineage>
        <taxon>Bacteria</taxon>
        <taxon>Bacillati</taxon>
        <taxon>Actinomycetota</taxon>
        <taxon>Actinomycetes</taxon>
        <taxon>Pseudonocardiales</taxon>
        <taxon>Pseudonocardiaceae</taxon>
        <taxon>Pseudonocardia</taxon>
    </lineage>
</organism>
<keyword evidence="4 5" id="KW-0274">FAD</keyword>
<dbReference type="InterPro" id="IPR000172">
    <property type="entry name" value="GMC_OxRdtase_N"/>
</dbReference>
<protein>
    <submittedName>
        <fullName evidence="7">GMC family oxidoreductase</fullName>
    </submittedName>
</protein>
<dbReference type="Gene3D" id="3.30.560.10">
    <property type="entry name" value="Glucose Oxidase, domain 3"/>
    <property type="match status" value="1"/>
</dbReference>
<keyword evidence="3 5" id="KW-0285">Flavoprotein</keyword>
<dbReference type="PIRSF" id="PIRSF000137">
    <property type="entry name" value="Alcohol_oxidase"/>
    <property type="match status" value="1"/>
</dbReference>
<dbReference type="InterPro" id="IPR012132">
    <property type="entry name" value="GMC_OxRdtase"/>
</dbReference>
<evidence type="ECO:0000256" key="1">
    <source>
        <dbReference type="ARBA" id="ARBA00001974"/>
    </source>
</evidence>
<evidence type="ECO:0000313" key="8">
    <source>
        <dbReference type="Proteomes" id="UP001597114"/>
    </source>
</evidence>
<evidence type="ECO:0000313" key="7">
    <source>
        <dbReference type="EMBL" id="MFD1523552.1"/>
    </source>
</evidence>
<dbReference type="SUPFAM" id="SSF54373">
    <property type="entry name" value="FAD-linked reductases, C-terminal domain"/>
    <property type="match status" value="1"/>
</dbReference>